<sequence>MRLSTLVLAIGVALSTPALAETNTQTKGGESGRRS</sequence>
<protein>
    <submittedName>
        <fullName evidence="2">Uncharacterized protein</fullName>
    </submittedName>
</protein>
<proteinExistence type="predicted"/>
<feature type="signal peptide" evidence="1">
    <location>
        <begin position="1"/>
        <end position="20"/>
    </location>
</feature>
<accession>A0A4U9VFE7</accession>
<dbReference type="AlphaFoldDB" id="A0A4U9VFE7"/>
<organism evidence="2">
    <name type="scientific">Serratia fonticola</name>
    <dbReference type="NCBI Taxonomy" id="47917"/>
    <lineage>
        <taxon>Bacteria</taxon>
        <taxon>Pseudomonadati</taxon>
        <taxon>Pseudomonadota</taxon>
        <taxon>Gammaproteobacteria</taxon>
        <taxon>Enterobacterales</taxon>
        <taxon>Yersiniaceae</taxon>
        <taxon>Serratia</taxon>
    </lineage>
</organism>
<evidence type="ECO:0000256" key="1">
    <source>
        <dbReference type="SAM" id="SignalP"/>
    </source>
</evidence>
<name>A0A4U9VFE7_SERFO</name>
<reference evidence="2" key="1">
    <citation type="submission" date="2019-05" db="EMBL/GenBank/DDBJ databases">
        <authorList>
            <consortium name="Pathogen Informatics"/>
        </authorList>
    </citation>
    <scope>NUCLEOTIDE SEQUENCE [LARGE SCALE GENOMIC DNA]</scope>
    <source>
        <strain evidence="2">NCTC12965</strain>
    </source>
</reference>
<evidence type="ECO:0000313" key="2">
    <source>
        <dbReference type="EMBL" id="VTR41771.1"/>
    </source>
</evidence>
<keyword evidence="1" id="KW-0732">Signal</keyword>
<feature type="chain" id="PRO_5020642848" evidence="1">
    <location>
        <begin position="21"/>
        <end position="35"/>
    </location>
</feature>
<gene>
    <name evidence="2" type="ORF">NCTC12965_04723</name>
</gene>
<dbReference type="EMBL" id="CABEEZ010000102">
    <property type="protein sequence ID" value="VTR41771.1"/>
    <property type="molecule type" value="Genomic_DNA"/>
</dbReference>